<accession>A0A1M7RKL1</accession>
<keyword evidence="5" id="KW-1185">Reference proteome</keyword>
<organism evidence="4 5">
    <name type="scientific">Cryptosporangium aurantiacum</name>
    <dbReference type="NCBI Taxonomy" id="134849"/>
    <lineage>
        <taxon>Bacteria</taxon>
        <taxon>Bacillati</taxon>
        <taxon>Actinomycetota</taxon>
        <taxon>Actinomycetes</taxon>
        <taxon>Cryptosporangiales</taxon>
        <taxon>Cryptosporangiaceae</taxon>
        <taxon>Cryptosporangium</taxon>
    </lineage>
</organism>
<evidence type="ECO:0000256" key="2">
    <source>
        <dbReference type="SAM" id="MobiDB-lite"/>
    </source>
</evidence>
<dbReference type="EMBL" id="FRCS01000018">
    <property type="protein sequence ID" value="SHN46804.1"/>
    <property type="molecule type" value="Genomic_DNA"/>
</dbReference>
<gene>
    <name evidence="4" type="ORF">SAMN05443668_11834</name>
</gene>
<evidence type="ECO:0000256" key="1">
    <source>
        <dbReference type="ARBA" id="ARBA00009108"/>
    </source>
</evidence>
<dbReference type="Gene3D" id="3.30.70.1880">
    <property type="entry name" value="Protein of unknown function DUF881"/>
    <property type="match status" value="1"/>
</dbReference>
<protein>
    <submittedName>
        <fullName evidence="4">Uncharacterized conserved protein YlxW, UPF0749 family</fullName>
    </submittedName>
</protein>
<dbReference type="InterPro" id="IPR010273">
    <property type="entry name" value="DUF881"/>
</dbReference>
<evidence type="ECO:0000256" key="3">
    <source>
        <dbReference type="SAM" id="Phobius"/>
    </source>
</evidence>
<dbReference type="STRING" id="134849.SAMN05443668_11834"/>
<name>A0A1M7RKL1_9ACTN</name>
<evidence type="ECO:0000313" key="4">
    <source>
        <dbReference type="EMBL" id="SHN46804.1"/>
    </source>
</evidence>
<dbReference type="PANTHER" id="PTHR37313">
    <property type="entry name" value="UPF0749 PROTEIN RV1825"/>
    <property type="match status" value="1"/>
</dbReference>
<dbReference type="GO" id="GO:0005886">
    <property type="term" value="C:plasma membrane"/>
    <property type="evidence" value="ECO:0007669"/>
    <property type="project" value="TreeGrafter"/>
</dbReference>
<reference evidence="4 5" key="1">
    <citation type="submission" date="2016-11" db="EMBL/GenBank/DDBJ databases">
        <authorList>
            <person name="Jaros S."/>
            <person name="Januszkiewicz K."/>
            <person name="Wedrychowicz H."/>
        </authorList>
    </citation>
    <scope>NUCLEOTIDE SEQUENCE [LARGE SCALE GENOMIC DNA]</scope>
    <source>
        <strain evidence="4 5">DSM 46144</strain>
    </source>
</reference>
<feature type="transmembrane region" description="Helical" evidence="3">
    <location>
        <begin position="49"/>
        <end position="68"/>
    </location>
</feature>
<sequence length="288" mass="30607">MAAIRPTGFDPGSQRPRSSGRRSGWRRLGSRSPRHRAGRPRAGATRHALGWRLALPGVLVLAGVLFATSAETSKGSDLRGGRRDQLAELIRRGNTEVAASERRAAELRRSVDEATRSRTRTDARLEGPQREVDALTGPAGLGKVRGPSLTVKLDDAPRRPGGVLPPGANADDVVVHQQDVQAVVNALWAGGAEAMTIMGIRVISTSAVRCVGNTLLLHGRTFSPAFVITAIGNVSSMRAALDASRGVWLFRQAARAWNLGYTVGDPQVVTLPAYDGPTGLTHATNPSR</sequence>
<keyword evidence="3" id="KW-1133">Transmembrane helix</keyword>
<feature type="compositionally biased region" description="Basic residues" evidence="2">
    <location>
        <begin position="18"/>
        <end position="39"/>
    </location>
</feature>
<keyword evidence="3" id="KW-0472">Membrane</keyword>
<comment type="similarity">
    <text evidence="1">Belongs to the UPF0749 family.</text>
</comment>
<dbReference type="PANTHER" id="PTHR37313:SF4">
    <property type="entry name" value="CONSERVED MEMBRANE PROTEIN-RELATED"/>
    <property type="match status" value="1"/>
</dbReference>
<dbReference type="Proteomes" id="UP000184440">
    <property type="component" value="Unassembled WGS sequence"/>
</dbReference>
<keyword evidence="3" id="KW-0812">Transmembrane</keyword>
<proteinExistence type="inferred from homology"/>
<feature type="region of interest" description="Disordered" evidence="2">
    <location>
        <begin position="1"/>
        <end position="43"/>
    </location>
</feature>
<evidence type="ECO:0000313" key="5">
    <source>
        <dbReference type="Proteomes" id="UP000184440"/>
    </source>
</evidence>
<dbReference type="Pfam" id="PF05949">
    <property type="entry name" value="DUF881"/>
    <property type="match status" value="1"/>
</dbReference>
<dbReference type="AlphaFoldDB" id="A0A1M7RKL1"/>